<protein>
    <submittedName>
        <fullName evidence="1">Uncharacterized protein</fullName>
    </submittedName>
</protein>
<evidence type="ECO:0000313" key="2">
    <source>
        <dbReference type="Proteomes" id="UP001172082"/>
    </source>
</evidence>
<accession>A0ABT8KI29</accession>
<proteinExistence type="predicted"/>
<gene>
    <name evidence="1" type="ORF">QQ008_03365</name>
</gene>
<dbReference type="EMBL" id="JAUJEA010000001">
    <property type="protein sequence ID" value="MDN5200376.1"/>
    <property type="molecule type" value="Genomic_DNA"/>
</dbReference>
<name>A0ABT8KI29_9BACT</name>
<evidence type="ECO:0000313" key="1">
    <source>
        <dbReference type="EMBL" id="MDN5200376.1"/>
    </source>
</evidence>
<dbReference type="Proteomes" id="UP001172082">
    <property type="component" value="Unassembled WGS sequence"/>
</dbReference>
<keyword evidence="2" id="KW-1185">Reference proteome</keyword>
<organism evidence="1 2">
    <name type="scientific">Splendidivirga corallicola</name>
    <dbReference type="NCBI Taxonomy" id="3051826"/>
    <lineage>
        <taxon>Bacteria</taxon>
        <taxon>Pseudomonadati</taxon>
        <taxon>Bacteroidota</taxon>
        <taxon>Cytophagia</taxon>
        <taxon>Cytophagales</taxon>
        <taxon>Splendidivirgaceae</taxon>
        <taxon>Splendidivirga</taxon>
    </lineage>
</organism>
<dbReference type="RefSeq" id="WP_346750401.1">
    <property type="nucleotide sequence ID" value="NZ_JAUJEA010000001.1"/>
</dbReference>
<comment type="caution">
    <text evidence="1">The sequence shown here is derived from an EMBL/GenBank/DDBJ whole genome shotgun (WGS) entry which is preliminary data.</text>
</comment>
<sequence>MKQTLIFTALPHQKVEEGGQTFLRVSVAISIRLEPDNNNATLFDFQEMLIWPEKILQGQYFFRFKNGLDIEAQLLSNKIDASLWHALMHDKIKVKGFDNPDFTKYRIHSYPVSHVNDFVLTNYQKFAISNPTKLLDTAEFIDENGLASISRYRPLQQKDYEKLKQTARRTEIKEGEVIRKDESTEKRFDALLRNRKFLPYQSASQPKMDFVQLRDFHNVNREGRKTPLAKIQKPEFEFHDILSVVSSYPQIQRKMALVLDFQIPLQGNIPNEGFMNLVPKNLDWDINTDISCPKTAFKVTKKGFYVRSKGNASNIDHGLLKINTPAFTVFQVDADGAALKLNNLVENKIIEDIKFKVVNINVSGSKTLKAKHLPDETPEEAGLPALRSAGIAIAKNGLSEHLHLKFQQVNNLNAKLLNQNKLDNNLKIILPDDQDALYADDTTQGYRMDVAYSDDPEKWYSLHWKQDQFTYFDKNNNASEITGIDPDEGFVQLGAAEDTESAEDIFVGEVMCRWEGWSLSVRKPGYAINEEDDSHDRDYVNTDKQVEQKKYQLDQDLEFKLNAIPSIVKGTLPKLRYGQEYMLRVRTVDLAGNSIGLEQQAEDPKKTVIRSFKYLRYEPTANPILLLGNELKDGEALEHVVVRSNYNLSTSEYEERYKSNDQKFEDNAQRYLLPPRHGQLMAECHGKFDKALGSNPEVAKTMYQLITSKEGLYEKMPDGKDKVYKENEVEIIYLPDPMGAGVSLFLAEGYNDTHTQSFRPRLFSFFTNDEITGGNTNINIPENDWYKGKYVKIRLVEGSLDAQWNAGQRTITVSMPKGQRTKLKFSTWWRADDIKAFSAVWSLLAQKKPGGLKELEKLAAAGKHWMISPGRELELVHAVQQPVEAPEILEIMADRNYDQTSAWINSRFKMHGFSTLKIDFKSKWKEVRDLPHHVEPEWYDRTGEIDDIQIEYHDKERQKGIFPQKQQNKPKKKTGEQKILVQAINLKDMALSQDFGDTKHRMVDYKPVGTSRYQEYFDKLIQQVNVPVTRDGTYYEKVIIPSSARPSLPEIDYVIPTFEWRKKKSGNTYRHRRLGGGLRIYLKRPWFSSGENEKLGVVLEGSGPINKKVAANIQGATVNYNRLVTQWGVDPIKLSYPSGRTGPRTNDFRYSPHIDKGVSYPGRENYKVDVAAYTVDFDRERKLWYADIAIQHEQMYFPFIKLALARYQQHSVRKQGKDVCLSEVVFPDFVQLVPERITTVDFKKDDNNAKFTITIQGMMSLLKLSPTNYFVITFLAPDLAQPQRLIIDDDTNDKKLTDEKVTITLTSKHIQNNFFTLSKEFKLPKKYKKDPFIIVIEEYERGTKSSKKSFVAAKAGNVEENQPRLVFADRFDINAKE</sequence>
<reference evidence="1" key="1">
    <citation type="submission" date="2023-06" db="EMBL/GenBank/DDBJ databases">
        <title>Genomic of Parafulvivirga corallium.</title>
        <authorList>
            <person name="Wang G."/>
        </authorList>
    </citation>
    <scope>NUCLEOTIDE SEQUENCE</scope>
    <source>
        <strain evidence="1">BMA10</strain>
    </source>
</reference>